<dbReference type="Proteomes" id="UP000887580">
    <property type="component" value="Unplaced"/>
</dbReference>
<dbReference type="WBParaSite" id="PS1159_v2.g8717.t1">
    <property type="protein sequence ID" value="PS1159_v2.g8717.t1"/>
    <property type="gene ID" value="PS1159_v2.g8717"/>
</dbReference>
<proteinExistence type="predicted"/>
<protein>
    <submittedName>
        <fullName evidence="2">CP-type G domain-containing protein</fullName>
    </submittedName>
</protein>
<evidence type="ECO:0000313" key="2">
    <source>
        <dbReference type="WBParaSite" id="PS1159_v2.g8717.t1"/>
    </source>
</evidence>
<organism evidence="1 2">
    <name type="scientific">Panagrolaimus sp. PS1159</name>
    <dbReference type="NCBI Taxonomy" id="55785"/>
    <lineage>
        <taxon>Eukaryota</taxon>
        <taxon>Metazoa</taxon>
        <taxon>Ecdysozoa</taxon>
        <taxon>Nematoda</taxon>
        <taxon>Chromadorea</taxon>
        <taxon>Rhabditida</taxon>
        <taxon>Tylenchina</taxon>
        <taxon>Panagrolaimomorpha</taxon>
        <taxon>Panagrolaimoidea</taxon>
        <taxon>Panagrolaimidae</taxon>
        <taxon>Panagrolaimus</taxon>
    </lineage>
</organism>
<reference evidence="2" key="1">
    <citation type="submission" date="2022-11" db="UniProtKB">
        <authorList>
            <consortium name="WormBaseParasite"/>
        </authorList>
    </citation>
    <scope>IDENTIFICATION</scope>
</reference>
<evidence type="ECO:0000313" key="1">
    <source>
        <dbReference type="Proteomes" id="UP000887580"/>
    </source>
</evidence>
<sequence>KSIISQGKRLILLLNKIDLVPKANITAWLKYLRLELPTVAFKASTQEQNDRLGRFNASHLLKQNQGSKCIGAELIMSLLANYCRNKDIKTSVRVGVIGYPNVGKSSVINSLKRRRACQTGATPGVTRKLQEVELDKHIRLIDSPGVVLASREQFDPVEVALKNALRVEALSDPISPVIAILRRCTVD</sequence>
<name>A0AC35GTX7_9BILA</name>
<accession>A0AC35GTX7</accession>